<keyword evidence="3" id="KW-1185">Reference proteome</keyword>
<name>A0ABT7CNY7_9BACT</name>
<sequence>MKRIFLSITVVIVMVFTGQAQMRITPKAGYVASTWSMSSLVKEQYFEVEKVKFISGFAVGAAFEISLTDIFSLQPEVLYSQKGFKGTGLYDDGERTGTYSKTFQLNYVEVPVLFKASFGKEDGLRFFGYFGSYLGYTFNGKQKYEISSGNIKFSQTVKIKFEDRESSLEEIYYSNDEVNRLDLGVYAGAGVSLPVGIGAISLETRFGYGLGDFYRDTSPFYGNENLKSQTRTISAFIGYSLPLKGK</sequence>
<dbReference type="Proteomes" id="UP001228581">
    <property type="component" value="Unassembled WGS sequence"/>
</dbReference>
<feature type="domain" description="Outer membrane protein beta-barrel" evidence="1">
    <location>
        <begin position="21"/>
        <end position="214"/>
    </location>
</feature>
<evidence type="ECO:0000313" key="2">
    <source>
        <dbReference type="EMBL" id="MDJ1494720.1"/>
    </source>
</evidence>
<dbReference type="RefSeq" id="WP_313998105.1">
    <property type="nucleotide sequence ID" value="NZ_JASJOR010000004.1"/>
</dbReference>
<dbReference type="InterPro" id="IPR025665">
    <property type="entry name" value="Beta-barrel_OMP_2"/>
</dbReference>
<accession>A0ABT7CNY7</accession>
<evidence type="ECO:0000259" key="1">
    <source>
        <dbReference type="Pfam" id="PF13568"/>
    </source>
</evidence>
<organism evidence="2 3">
    <name type="scientific">Xanthocytophaga flava</name>
    <dbReference type="NCBI Taxonomy" id="3048013"/>
    <lineage>
        <taxon>Bacteria</taxon>
        <taxon>Pseudomonadati</taxon>
        <taxon>Bacteroidota</taxon>
        <taxon>Cytophagia</taxon>
        <taxon>Cytophagales</taxon>
        <taxon>Rhodocytophagaceae</taxon>
        <taxon>Xanthocytophaga</taxon>
    </lineage>
</organism>
<evidence type="ECO:0000313" key="3">
    <source>
        <dbReference type="Proteomes" id="UP001228581"/>
    </source>
</evidence>
<dbReference type="Pfam" id="PF13568">
    <property type="entry name" value="OMP_b-brl_2"/>
    <property type="match status" value="1"/>
</dbReference>
<gene>
    <name evidence="2" type="ORF">QNI19_17410</name>
</gene>
<proteinExistence type="predicted"/>
<reference evidence="2 3" key="1">
    <citation type="submission" date="2023-05" db="EMBL/GenBank/DDBJ databases">
        <authorList>
            <person name="Zhang X."/>
        </authorList>
    </citation>
    <scope>NUCLEOTIDE SEQUENCE [LARGE SCALE GENOMIC DNA]</scope>
    <source>
        <strain evidence="2 3">DM2B3-1</strain>
    </source>
</reference>
<protein>
    <submittedName>
        <fullName evidence="2">Porin family protein</fullName>
    </submittedName>
</protein>
<dbReference type="EMBL" id="JASJOT010000011">
    <property type="protein sequence ID" value="MDJ1494720.1"/>
    <property type="molecule type" value="Genomic_DNA"/>
</dbReference>
<comment type="caution">
    <text evidence="2">The sequence shown here is derived from an EMBL/GenBank/DDBJ whole genome shotgun (WGS) entry which is preliminary data.</text>
</comment>